<dbReference type="Proteomes" id="UP000827872">
    <property type="component" value="Linkage Group LG04"/>
</dbReference>
<name>A0ACB8FHF7_9SAUR</name>
<gene>
    <name evidence="1" type="ORF">K3G42_017044</name>
</gene>
<evidence type="ECO:0000313" key="2">
    <source>
        <dbReference type="Proteomes" id="UP000827872"/>
    </source>
</evidence>
<evidence type="ECO:0000313" key="1">
    <source>
        <dbReference type="EMBL" id="KAH8004685.1"/>
    </source>
</evidence>
<keyword evidence="2" id="KW-1185">Reference proteome</keyword>
<dbReference type="EMBL" id="CM037617">
    <property type="protein sequence ID" value="KAH8004685.1"/>
    <property type="molecule type" value="Genomic_DNA"/>
</dbReference>
<proteinExistence type="predicted"/>
<comment type="caution">
    <text evidence="1">The sequence shown here is derived from an EMBL/GenBank/DDBJ whole genome shotgun (WGS) entry which is preliminary data.</text>
</comment>
<organism evidence="1 2">
    <name type="scientific">Sphaerodactylus townsendi</name>
    <dbReference type="NCBI Taxonomy" id="933632"/>
    <lineage>
        <taxon>Eukaryota</taxon>
        <taxon>Metazoa</taxon>
        <taxon>Chordata</taxon>
        <taxon>Craniata</taxon>
        <taxon>Vertebrata</taxon>
        <taxon>Euteleostomi</taxon>
        <taxon>Lepidosauria</taxon>
        <taxon>Squamata</taxon>
        <taxon>Bifurcata</taxon>
        <taxon>Gekkota</taxon>
        <taxon>Sphaerodactylidae</taxon>
        <taxon>Sphaerodactylus</taxon>
    </lineage>
</organism>
<protein>
    <submittedName>
        <fullName evidence="1">Uncharacterized protein</fullName>
    </submittedName>
</protein>
<reference evidence="1" key="1">
    <citation type="submission" date="2021-08" db="EMBL/GenBank/DDBJ databases">
        <title>The first chromosome-level gecko genome reveals the dynamic sex chromosomes of Neotropical dwarf geckos (Sphaerodactylidae: Sphaerodactylus).</title>
        <authorList>
            <person name="Pinto B.J."/>
            <person name="Keating S.E."/>
            <person name="Gamble T."/>
        </authorList>
    </citation>
    <scope>NUCLEOTIDE SEQUENCE</scope>
    <source>
        <strain evidence="1">TG3544</strain>
    </source>
</reference>
<accession>A0ACB8FHF7</accession>
<sequence length="123" mass="14161">MHILLMRAMLVVCPRPPPPWKSPLQKLRLSARHPRLFGIILIISHPEVRTRGRDSVFLLIFGTYDWCDPSDWHGFTVCSTSFWNKLFSLSKNNCSTHSSMQFLWLIMTIDNINTATARATCEA</sequence>